<name>A0A4D6MTA7_VIGUN</name>
<organism evidence="1 2">
    <name type="scientific">Vigna unguiculata</name>
    <name type="common">Cowpea</name>
    <dbReference type="NCBI Taxonomy" id="3917"/>
    <lineage>
        <taxon>Eukaryota</taxon>
        <taxon>Viridiplantae</taxon>
        <taxon>Streptophyta</taxon>
        <taxon>Embryophyta</taxon>
        <taxon>Tracheophyta</taxon>
        <taxon>Spermatophyta</taxon>
        <taxon>Magnoliopsida</taxon>
        <taxon>eudicotyledons</taxon>
        <taxon>Gunneridae</taxon>
        <taxon>Pentapetalae</taxon>
        <taxon>rosids</taxon>
        <taxon>fabids</taxon>
        <taxon>Fabales</taxon>
        <taxon>Fabaceae</taxon>
        <taxon>Papilionoideae</taxon>
        <taxon>50 kb inversion clade</taxon>
        <taxon>NPAAA clade</taxon>
        <taxon>indigoferoid/millettioid clade</taxon>
        <taxon>Phaseoleae</taxon>
        <taxon>Vigna</taxon>
    </lineage>
</organism>
<accession>A0A4D6MTA7</accession>
<dbReference type="Proteomes" id="UP000501690">
    <property type="component" value="Linkage Group LG8"/>
</dbReference>
<evidence type="ECO:0000313" key="2">
    <source>
        <dbReference type="Proteomes" id="UP000501690"/>
    </source>
</evidence>
<gene>
    <name evidence="1" type="ORF">DEO72_LG8g1891</name>
</gene>
<sequence length="60" mass="6883">MNNNTVDCSNVRLVRFFALHRIKPHAPLLVCPPVNSFGFDSCKRTPQVRYLTRLLQHCTG</sequence>
<reference evidence="1 2" key="1">
    <citation type="submission" date="2019-04" db="EMBL/GenBank/DDBJ databases">
        <title>An improved genome assembly and genetic linkage map for asparagus bean, Vigna unguiculata ssp. sesquipedialis.</title>
        <authorList>
            <person name="Xia Q."/>
            <person name="Zhang R."/>
            <person name="Dong Y."/>
        </authorList>
    </citation>
    <scope>NUCLEOTIDE SEQUENCE [LARGE SCALE GENOMIC DNA]</scope>
    <source>
        <tissue evidence="1">Leaf</tissue>
    </source>
</reference>
<keyword evidence="2" id="KW-1185">Reference proteome</keyword>
<dbReference type="EMBL" id="CP039352">
    <property type="protein sequence ID" value="QCE03862.1"/>
    <property type="molecule type" value="Genomic_DNA"/>
</dbReference>
<protein>
    <submittedName>
        <fullName evidence="1">Uncharacterized protein</fullName>
    </submittedName>
</protein>
<proteinExistence type="predicted"/>
<evidence type="ECO:0000313" key="1">
    <source>
        <dbReference type="EMBL" id="QCE03862.1"/>
    </source>
</evidence>
<dbReference type="AlphaFoldDB" id="A0A4D6MTA7"/>